<sequence length="130" mass="14585">MDEDQDGGLLNIHISDDEEEDPQGQHDKADRTAQTEALFQAVKQGYHAKIENGNISQHSNVSLPPGANKLHVQELLHAVEELYFFRRYHDAVFFVQEILNANGDGSGLDQETRDLLSVYAAKCRQKLALP</sequence>
<evidence type="ECO:0000313" key="3">
    <source>
        <dbReference type="Proteomes" id="UP000053831"/>
    </source>
</evidence>
<protein>
    <submittedName>
        <fullName evidence="2">Uncharacterized protein</fullName>
    </submittedName>
</protein>
<feature type="region of interest" description="Disordered" evidence="1">
    <location>
        <begin position="1"/>
        <end position="32"/>
    </location>
</feature>
<evidence type="ECO:0000313" key="2">
    <source>
        <dbReference type="EMBL" id="KOS22739.1"/>
    </source>
</evidence>
<accession>A0A0M9VX37</accession>
<organism evidence="2 3">
    <name type="scientific">Escovopsis weberi</name>
    <dbReference type="NCBI Taxonomy" id="150374"/>
    <lineage>
        <taxon>Eukaryota</taxon>
        <taxon>Fungi</taxon>
        <taxon>Dikarya</taxon>
        <taxon>Ascomycota</taxon>
        <taxon>Pezizomycotina</taxon>
        <taxon>Sordariomycetes</taxon>
        <taxon>Hypocreomycetidae</taxon>
        <taxon>Hypocreales</taxon>
        <taxon>Hypocreaceae</taxon>
        <taxon>Escovopsis</taxon>
    </lineage>
</organism>
<dbReference type="EMBL" id="LGSR01000002">
    <property type="protein sequence ID" value="KOS22739.1"/>
    <property type="molecule type" value="Genomic_DNA"/>
</dbReference>
<evidence type="ECO:0000256" key="1">
    <source>
        <dbReference type="SAM" id="MobiDB-lite"/>
    </source>
</evidence>
<reference evidence="2 3" key="1">
    <citation type="submission" date="2015-07" db="EMBL/GenBank/DDBJ databases">
        <title>The genome of the fungus Escovopsis weberi, a specialized disease agent of ant agriculture.</title>
        <authorList>
            <person name="de Man T.J."/>
            <person name="Stajich J.E."/>
            <person name="Kubicek C.P."/>
            <person name="Chenthamara K."/>
            <person name="Atanasova L."/>
            <person name="Druzhinina I.S."/>
            <person name="Birnbaum S."/>
            <person name="Barribeau S.M."/>
            <person name="Teiling C."/>
            <person name="Suen G."/>
            <person name="Currie C."/>
            <person name="Gerardo N.M."/>
        </authorList>
    </citation>
    <scope>NUCLEOTIDE SEQUENCE [LARGE SCALE GENOMIC DNA]</scope>
</reference>
<feature type="compositionally biased region" description="Basic and acidic residues" evidence="1">
    <location>
        <begin position="23"/>
        <end position="32"/>
    </location>
</feature>
<keyword evidence="3" id="KW-1185">Reference proteome</keyword>
<gene>
    <name evidence="2" type="ORF">ESCO_003490</name>
</gene>
<dbReference type="Proteomes" id="UP000053831">
    <property type="component" value="Unassembled WGS sequence"/>
</dbReference>
<proteinExistence type="predicted"/>
<dbReference type="AlphaFoldDB" id="A0A0M9VX37"/>
<name>A0A0M9VX37_ESCWE</name>
<dbReference type="OrthoDB" id="3938544at2759"/>
<comment type="caution">
    <text evidence="2">The sequence shown here is derived from an EMBL/GenBank/DDBJ whole genome shotgun (WGS) entry which is preliminary data.</text>
</comment>